<feature type="chain" id="PRO_5010289684" evidence="12">
    <location>
        <begin position="29"/>
        <end position="692"/>
    </location>
</feature>
<reference evidence="16" key="1">
    <citation type="submission" date="2016-10" db="EMBL/GenBank/DDBJ databases">
        <authorList>
            <person name="Varghese N."/>
            <person name="Submissions S."/>
        </authorList>
    </citation>
    <scope>NUCLEOTIDE SEQUENCE [LARGE SCALE GENOMIC DNA]</scope>
    <source>
        <strain evidence="16">DSM 17465</strain>
    </source>
</reference>
<dbReference type="AlphaFoldDB" id="A0A1I7ATW8"/>
<feature type="domain" description="TonB-dependent receptor-like beta-barrel" evidence="13">
    <location>
        <begin position="266"/>
        <end position="665"/>
    </location>
</feature>
<dbReference type="EMBL" id="FPBD01000003">
    <property type="protein sequence ID" value="SFT78355.1"/>
    <property type="molecule type" value="Genomic_DNA"/>
</dbReference>
<dbReference type="InterPro" id="IPR011276">
    <property type="entry name" value="TonB_haem/Hb_rcpt"/>
</dbReference>
<keyword evidence="9 10" id="KW-0998">Cell outer membrane</keyword>
<keyword evidence="12" id="KW-0732">Signal</keyword>
<evidence type="ECO:0000256" key="10">
    <source>
        <dbReference type="PROSITE-ProRule" id="PRU01360"/>
    </source>
</evidence>
<accession>A0A1I7ATW8</accession>
<sequence length="692" mass="75935">MSNSRYSRAALLASTTLSLALISASVSAQEAAPRLANENPTTMLDEIIVNAGKEKVAIDTPQSVSAVGQEEIDAAQASTLGEIIDALPGVSVTNPDATFGQGFNIRGIGGAFAADESRIIIQVDGVKKYFEQYRMGSLFTDPELMKRVEVLRGPASSTLYGAGAIAGVIALETKDASDFLAGDDKYAVRAKTSWESNGNSPLASIITAVKPTEDLEFLANFQYRKSGNYDAAKGKVLENGDITSLSGLAKLGYTFGTNRDQKIEASYQRLYADGENLPYDQLTYSDAFGLTNRIVDDQTAVLSYENTFYGNDLLDIEAQISYSDTEVDQKHPGNIYFGDRAKYSYTTWQANLQNTSRFDLSDNVETYFTYGGEYLNRERLNPRYRPGGVVQPGSGSHPEGRTELAGIFGQAEIIVGERLTLTPGMRIDYTRLKPGDGVASDEELKKFAYSPKIAALYKVNDWFGVFGSIAHTERLPTVDETFSNGNIVDGKLQHLDLEKSNNFEAGFTFSFDDTLQQDDAIRFKATGFYNIIENHISTVFDGTFARTVITEEALLRGLELEAAYDSPNWYGSFGSTITRGNDTSGDKDKYLESVAADNGFLRVGYKYQPWSLDASWRVDVYAPQNRTEDPNNKTPGYALHQANLSWKPQEGAFAGAEVRASVTNIFDKKFQSHLSSSEGKGRSFKLSLAKTF</sequence>
<evidence type="ECO:0000313" key="16">
    <source>
        <dbReference type="Proteomes" id="UP000183371"/>
    </source>
</evidence>
<dbReference type="Gene3D" id="2.170.130.10">
    <property type="entry name" value="TonB-dependent receptor, plug domain"/>
    <property type="match status" value="1"/>
</dbReference>
<evidence type="ECO:0000256" key="3">
    <source>
        <dbReference type="ARBA" id="ARBA00022448"/>
    </source>
</evidence>
<gene>
    <name evidence="15" type="ORF">SAMN05444141_103357</name>
</gene>
<dbReference type="GO" id="GO:0044718">
    <property type="term" value="P:siderophore transmembrane transport"/>
    <property type="evidence" value="ECO:0007669"/>
    <property type="project" value="TreeGrafter"/>
</dbReference>
<dbReference type="GO" id="GO:0015344">
    <property type="term" value="F:siderophore uptake transmembrane transporter activity"/>
    <property type="evidence" value="ECO:0007669"/>
    <property type="project" value="TreeGrafter"/>
</dbReference>
<keyword evidence="7 10" id="KW-0472">Membrane</keyword>
<comment type="subcellular location">
    <subcellularLocation>
        <location evidence="1 10">Cell outer membrane</location>
        <topology evidence="1 10">Multi-pass membrane protein</topology>
    </subcellularLocation>
</comment>
<evidence type="ECO:0000256" key="6">
    <source>
        <dbReference type="ARBA" id="ARBA00023077"/>
    </source>
</evidence>
<proteinExistence type="inferred from homology"/>
<dbReference type="Proteomes" id="UP000183371">
    <property type="component" value="Unassembled WGS sequence"/>
</dbReference>
<dbReference type="GO" id="GO:0009279">
    <property type="term" value="C:cell outer membrane"/>
    <property type="evidence" value="ECO:0007669"/>
    <property type="project" value="UniProtKB-SubCell"/>
</dbReference>
<dbReference type="RefSeq" id="WP_083416824.1">
    <property type="nucleotide sequence ID" value="NZ_FPBD01000003.1"/>
</dbReference>
<dbReference type="PANTHER" id="PTHR30069">
    <property type="entry name" value="TONB-DEPENDENT OUTER MEMBRANE RECEPTOR"/>
    <property type="match status" value="1"/>
</dbReference>
<dbReference type="PROSITE" id="PS52016">
    <property type="entry name" value="TONB_DEPENDENT_REC_3"/>
    <property type="match status" value="1"/>
</dbReference>
<evidence type="ECO:0000259" key="14">
    <source>
        <dbReference type="Pfam" id="PF07715"/>
    </source>
</evidence>
<evidence type="ECO:0000256" key="11">
    <source>
        <dbReference type="RuleBase" id="RU003357"/>
    </source>
</evidence>
<evidence type="ECO:0000256" key="8">
    <source>
        <dbReference type="ARBA" id="ARBA00023170"/>
    </source>
</evidence>
<evidence type="ECO:0000256" key="4">
    <source>
        <dbReference type="ARBA" id="ARBA00022452"/>
    </source>
</evidence>
<feature type="domain" description="TonB-dependent receptor plug" evidence="14">
    <location>
        <begin position="58"/>
        <end position="168"/>
    </location>
</feature>
<name>A0A1I7ATW8_9HYPH</name>
<evidence type="ECO:0000256" key="2">
    <source>
        <dbReference type="ARBA" id="ARBA00009810"/>
    </source>
</evidence>
<dbReference type="InterPro" id="IPR039426">
    <property type="entry name" value="TonB-dep_rcpt-like"/>
</dbReference>
<keyword evidence="8 15" id="KW-0675">Receptor</keyword>
<feature type="signal peptide" evidence="12">
    <location>
        <begin position="1"/>
        <end position="28"/>
    </location>
</feature>
<dbReference type="InterPro" id="IPR000531">
    <property type="entry name" value="Beta-barrel_TonB"/>
</dbReference>
<evidence type="ECO:0000256" key="9">
    <source>
        <dbReference type="ARBA" id="ARBA00023237"/>
    </source>
</evidence>
<keyword evidence="6 11" id="KW-0798">TonB box</keyword>
<dbReference type="Gene3D" id="2.40.170.20">
    <property type="entry name" value="TonB-dependent receptor, beta-barrel domain"/>
    <property type="match status" value="1"/>
</dbReference>
<comment type="similarity">
    <text evidence="2 10 11">Belongs to the TonB-dependent receptor family.</text>
</comment>
<dbReference type="Pfam" id="PF07715">
    <property type="entry name" value="Plug"/>
    <property type="match status" value="1"/>
</dbReference>
<dbReference type="GO" id="GO:0015232">
    <property type="term" value="F:heme transmembrane transporter activity"/>
    <property type="evidence" value="ECO:0007669"/>
    <property type="project" value="InterPro"/>
</dbReference>
<evidence type="ECO:0000259" key="13">
    <source>
        <dbReference type="Pfam" id="PF00593"/>
    </source>
</evidence>
<evidence type="ECO:0000313" key="15">
    <source>
        <dbReference type="EMBL" id="SFT78355.1"/>
    </source>
</evidence>
<dbReference type="Pfam" id="PF00593">
    <property type="entry name" value="TonB_dep_Rec_b-barrel"/>
    <property type="match status" value="1"/>
</dbReference>
<keyword evidence="4 10" id="KW-1134">Transmembrane beta strand</keyword>
<dbReference type="InterPro" id="IPR037066">
    <property type="entry name" value="Plug_dom_sf"/>
</dbReference>
<evidence type="ECO:0000256" key="5">
    <source>
        <dbReference type="ARBA" id="ARBA00022692"/>
    </source>
</evidence>
<dbReference type="InterPro" id="IPR036942">
    <property type="entry name" value="Beta-barrel_TonB_sf"/>
</dbReference>
<dbReference type="CDD" id="cd01347">
    <property type="entry name" value="ligand_gated_channel"/>
    <property type="match status" value="1"/>
</dbReference>
<evidence type="ECO:0000256" key="7">
    <source>
        <dbReference type="ARBA" id="ARBA00023136"/>
    </source>
</evidence>
<dbReference type="PANTHER" id="PTHR30069:SF41">
    <property type="entry name" value="HEME_HEMOPEXIN UTILIZATION PROTEIN C"/>
    <property type="match status" value="1"/>
</dbReference>
<protein>
    <submittedName>
        <fullName evidence="15">Hemoglobin/transferrin/lactoferrin receptor protein</fullName>
    </submittedName>
</protein>
<keyword evidence="3 10" id="KW-0813">Transport</keyword>
<dbReference type="NCBIfam" id="TIGR01785">
    <property type="entry name" value="TonB-hemin"/>
    <property type="match status" value="1"/>
</dbReference>
<evidence type="ECO:0000256" key="1">
    <source>
        <dbReference type="ARBA" id="ARBA00004571"/>
    </source>
</evidence>
<keyword evidence="16" id="KW-1185">Reference proteome</keyword>
<keyword evidence="5 10" id="KW-0812">Transmembrane</keyword>
<dbReference type="InterPro" id="IPR012910">
    <property type="entry name" value="Plug_dom"/>
</dbReference>
<evidence type="ECO:0000256" key="12">
    <source>
        <dbReference type="SAM" id="SignalP"/>
    </source>
</evidence>
<organism evidence="15 16">
    <name type="scientific">Pseudovibrio denitrificans</name>
    <dbReference type="NCBI Taxonomy" id="258256"/>
    <lineage>
        <taxon>Bacteria</taxon>
        <taxon>Pseudomonadati</taxon>
        <taxon>Pseudomonadota</taxon>
        <taxon>Alphaproteobacteria</taxon>
        <taxon>Hyphomicrobiales</taxon>
        <taxon>Stappiaceae</taxon>
        <taxon>Pseudovibrio</taxon>
    </lineage>
</organism>
<dbReference type="SUPFAM" id="SSF56935">
    <property type="entry name" value="Porins"/>
    <property type="match status" value="1"/>
</dbReference>